<evidence type="ECO:0000313" key="3">
    <source>
        <dbReference type="EMBL" id="GAA4680513.1"/>
    </source>
</evidence>
<comment type="caution">
    <text evidence="3">The sequence shown here is derived from an EMBL/GenBank/DDBJ whole genome shotgun (WGS) entry which is preliminary data.</text>
</comment>
<dbReference type="Pfam" id="PF00248">
    <property type="entry name" value="Aldo_ket_red"/>
    <property type="match status" value="1"/>
</dbReference>
<organism evidence="3 4">
    <name type="scientific">Frondihabitans cladoniiphilus</name>
    <dbReference type="NCBI Taxonomy" id="715785"/>
    <lineage>
        <taxon>Bacteria</taxon>
        <taxon>Bacillati</taxon>
        <taxon>Actinomycetota</taxon>
        <taxon>Actinomycetes</taxon>
        <taxon>Micrococcales</taxon>
        <taxon>Microbacteriaceae</taxon>
        <taxon>Frondihabitans</taxon>
    </lineage>
</organism>
<evidence type="ECO:0000256" key="1">
    <source>
        <dbReference type="ARBA" id="ARBA00023002"/>
    </source>
</evidence>
<name>A0ABP8W738_9MICO</name>
<dbReference type="EMBL" id="BAABLM010000005">
    <property type="protein sequence ID" value="GAA4680513.1"/>
    <property type="molecule type" value="Genomic_DNA"/>
</dbReference>
<evidence type="ECO:0000259" key="2">
    <source>
        <dbReference type="Pfam" id="PF00248"/>
    </source>
</evidence>
<accession>A0ABP8W738</accession>
<dbReference type="Gene3D" id="3.20.20.100">
    <property type="entry name" value="NADP-dependent oxidoreductase domain"/>
    <property type="match status" value="1"/>
</dbReference>
<proteinExistence type="predicted"/>
<evidence type="ECO:0000313" key="4">
    <source>
        <dbReference type="Proteomes" id="UP001501295"/>
    </source>
</evidence>
<keyword evidence="4" id="KW-1185">Reference proteome</keyword>
<dbReference type="Proteomes" id="UP001501295">
    <property type="component" value="Unassembled WGS sequence"/>
</dbReference>
<gene>
    <name evidence="3" type="ORF">GCM10025780_27260</name>
</gene>
<sequence length="315" mass="34622">MKYRQLGRSGLTVSAVGLGCNNFGGNAITYPNGPTYGFLDFDVSKAVIDAAFDNGVTLFDTSDVYARGGSEEYLGRILKDRRSEVVIATKWGSGLEDHVAWGSRRYIRQAAEASLRRLDTDYIDLYQMHWQDPKVPFEETLAALDELVTEGKVRYIGHSHFSGWEVAHTDWIARTKGTERFVSAQNYYSLLTRDAEKELIPALVEFGVGLLPYFPLENGILTGRYRRGEIPTSGRMAGKPIPDTTFDEIDRLTAFAEAHGRTLLELAIAGLAALPSVGSVIAGASKVEQVVANARAADWVLDEATVRDLQALLAV</sequence>
<dbReference type="InterPro" id="IPR036812">
    <property type="entry name" value="NAD(P)_OxRdtase_dom_sf"/>
</dbReference>
<reference evidence="4" key="1">
    <citation type="journal article" date="2019" name="Int. J. Syst. Evol. Microbiol.">
        <title>The Global Catalogue of Microorganisms (GCM) 10K type strain sequencing project: providing services to taxonomists for standard genome sequencing and annotation.</title>
        <authorList>
            <consortium name="The Broad Institute Genomics Platform"/>
            <consortium name="The Broad Institute Genome Sequencing Center for Infectious Disease"/>
            <person name="Wu L."/>
            <person name="Ma J."/>
        </authorList>
    </citation>
    <scope>NUCLEOTIDE SEQUENCE [LARGE SCALE GENOMIC DNA]</scope>
    <source>
        <strain evidence="4">JCM 18956</strain>
    </source>
</reference>
<dbReference type="PRINTS" id="PR00069">
    <property type="entry name" value="ALDKETRDTASE"/>
</dbReference>
<dbReference type="InterPro" id="IPR020471">
    <property type="entry name" value="AKR"/>
</dbReference>
<dbReference type="PANTHER" id="PTHR43364:SF4">
    <property type="entry name" value="NAD(P)-LINKED OXIDOREDUCTASE SUPERFAMILY PROTEIN"/>
    <property type="match status" value="1"/>
</dbReference>
<dbReference type="InterPro" id="IPR023210">
    <property type="entry name" value="NADP_OxRdtase_dom"/>
</dbReference>
<dbReference type="InterPro" id="IPR050523">
    <property type="entry name" value="AKR_Detox_Biosynth"/>
</dbReference>
<dbReference type="PROSITE" id="PS51257">
    <property type="entry name" value="PROKAR_LIPOPROTEIN"/>
    <property type="match status" value="1"/>
</dbReference>
<dbReference type="RefSeq" id="WP_345376451.1">
    <property type="nucleotide sequence ID" value="NZ_BAABLM010000005.1"/>
</dbReference>
<keyword evidence="1" id="KW-0560">Oxidoreductase</keyword>
<dbReference type="PANTHER" id="PTHR43364">
    <property type="entry name" value="NADH-SPECIFIC METHYLGLYOXAL REDUCTASE-RELATED"/>
    <property type="match status" value="1"/>
</dbReference>
<feature type="domain" description="NADP-dependent oxidoreductase" evidence="2">
    <location>
        <begin position="17"/>
        <end position="312"/>
    </location>
</feature>
<protein>
    <submittedName>
        <fullName evidence="3">Aldo/keto reductase</fullName>
    </submittedName>
</protein>
<dbReference type="SUPFAM" id="SSF51430">
    <property type="entry name" value="NAD(P)-linked oxidoreductase"/>
    <property type="match status" value="1"/>
</dbReference>